<name>A0A9P8RTL4_9PEZI</name>
<evidence type="ECO:0000313" key="2">
    <source>
        <dbReference type="EMBL" id="KAH0566203.1"/>
    </source>
</evidence>
<feature type="region of interest" description="Disordered" evidence="1">
    <location>
        <begin position="85"/>
        <end position="134"/>
    </location>
</feature>
<accession>A0A9P8RTL4</accession>
<proteinExistence type="predicted"/>
<organism evidence="2 3">
    <name type="scientific">Trichoglossum hirsutum</name>
    <dbReference type="NCBI Taxonomy" id="265104"/>
    <lineage>
        <taxon>Eukaryota</taxon>
        <taxon>Fungi</taxon>
        <taxon>Dikarya</taxon>
        <taxon>Ascomycota</taxon>
        <taxon>Pezizomycotina</taxon>
        <taxon>Geoglossomycetes</taxon>
        <taxon>Geoglossales</taxon>
        <taxon>Geoglossaceae</taxon>
        <taxon>Trichoglossum</taxon>
    </lineage>
</organism>
<evidence type="ECO:0000256" key="1">
    <source>
        <dbReference type="SAM" id="MobiDB-lite"/>
    </source>
</evidence>
<feature type="compositionally biased region" description="Basic and acidic residues" evidence="1">
    <location>
        <begin position="117"/>
        <end position="134"/>
    </location>
</feature>
<comment type="caution">
    <text evidence="2">The sequence shown here is derived from an EMBL/GenBank/DDBJ whole genome shotgun (WGS) entry which is preliminary data.</text>
</comment>
<sequence>MASPVEHQVHHIRALHELSRQECEYRKKLGELQSMYEKKLEEEKSMFEEELEKEKSKHLLDLEKLQSMYEEEVAKRSRLEKEVEACRQELKPPKRQRKKRNSSKHLKRRVNAADSSASRDKGQIADRLRSNSVK</sequence>
<protein>
    <submittedName>
        <fullName evidence="2">Uncharacterized protein</fullName>
    </submittedName>
</protein>
<gene>
    <name evidence="2" type="ORF">GP486_000401</name>
</gene>
<evidence type="ECO:0000313" key="3">
    <source>
        <dbReference type="Proteomes" id="UP000750711"/>
    </source>
</evidence>
<dbReference type="EMBL" id="JAGHQM010000025">
    <property type="protein sequence ID" value="KAH0566203.1"/>
    <property type="molecule type" value="Genomic_DNA"/>
</dbReference>
<feature type="compositionally biased region" description="Basic residues" evidence="1">
    <location>
        <begin position="93"/>
        <end position="110"/>
    </location>
</feature>
<keyword evidence="3" id="KW-1185">Reference proteome</keyword>
<dbReference type="Proteomes" id="UP000750711">
    <property type="component" value="Unassembled WGS sequence"/>
</dbReference>
<dbReference type="AlphaFoldDB" id="A0A9P8RTL4"/>
<reference evidence="2" key="1">
    <citation type="submission" date="2021-03" db="EMBL/GenBank/DDBJ databases">
        <title>Comparative genomics and phylogenomic investigation of the class Geoglossomycetes provide insights into ecological specialization and systematics.</title>
        <authorList>
            <person name="Melie T."/>
            <person name="Pirro S."/>
            <person name="Miller A.N."/>
            <person name="Quandt A."/>
        </authorList>
    </citation>
    <scope>NUCLEOTIDE SEQUENCE</scope>
    <source>
        <strain evidence="2">CAQ_001_2017</strain>
    </source>
</reference>